<dbReference type="AlphaFoldDB" id="A0A150J6P9"/>
<dbReference type="Proteomes" id="UP000075398">
    <property type="component" value="Unassembled WGS sequence"/>
</dbReference>
<sequence length="44" mass="4811">MGYGGDLTKIGYSRDLTKRLLKIGKYKDAPDKNGVPQKGVENGK</sequence>
<gene>
    <name evidence="1" type="ORF">AMQ22_00586</name>
</gene>
<proteinExistence type="predicted"/>
<name>A0A150J6P9_9EURY</name>
<dbReference type="EMBL" id="LNGC01000016">
    <property type="protein sequence ID" value="KYC52795.1"/>
    <property type="molecule type" value="Genomic_DNA"/>
</dbReference>
<evidence type="ECO:0000313" key="2">
    <source>
        <dbReference type="Proteomes" id="UP000075398"/>
    </source>
</evidence>
<reference evidence="1 2" key="1">
    <citation type="journal article" date="2016" name="ISME J.">
        <title>Chasing the elusive Euryarchaeota class WSA2: genomes reveal a uniquely fastidious methyl-reducing methanogen.</title>
        <authorList>
            <person name="Nobu M.K."/>
            <person name="Narihiro T."/>
            <person name="Kuroda K."/>
            <person name="Mei R."/>
            <person name="Liu W.T."/>
        </authorList>
    </citation>
    <scope>NUCLEOTIDE SEQUENCE [LARGE SCALE GENOMIC DNA]</scope>
    <source>
        <strain evidence="1">U1lsi0528_Bin055</strain>
    </source>
</reference>
<comment type="caution">
    <text evidence="1">The sequence shown here is derived from an EMBL/GenBank/DDBJ whole genome shotgun (WGS) entry which is preliminary data.</text>
</comment>
<accession>A0A150J6P9</accession>
<evidence type="ECO:0000313" key="1">
    <source>
        <dbReference type="EMBL" id="KYC52795.1"/>
    </source>
</evidence>
<organism evidence="1 2">
    <name type="scientific">Candidatus Methanofastidiosum methylothiophilum</name>
    <dbReference type="NCBI Taxonomy" id="1705564"/>
    <lineage>
        <taxon>Archaea</taxon>
        <taxon>Methanobacteriati</taxon>
        <taxon>Methanobacteriota</taxon>
        <taxon>Stenosarchaea group</taxon>
        <taxon>Candidatus Methanofastidiosia</taxon>
        <taxon>Candidatus Methanofastidiosales</taxon>
        <taxon>Candidatus Methanofastidiosaceae</taxon>
        <taxon>Candidatus Methanofastidiosum</taxon>
    </lineage>
</organism>
<protein>
    <submittedName>
        <fullName evidence="1">Uncharacterized protein</fullName>
    </submittedName>
</protein>